<feature type="domain" description="Inner membrane protein YgaP-like transmembrane" evidence="2">
    <location>
        <begin position="5"/>
        <end position="64"/>
    </location>
</feature>
<accession>A0ABS9QGJ3</accession>
<keyword evidence="1" id="KW-1133">Transmembrane helix</keyword>
<keyword evidence="4" id="KW-1185">Reference proteome</keyword>
<dbReference type="RefSeq" id="WP_239365197.1">
    <property type="nucleotide sequence ID" value="NZ_JAKREW010000009.1"/>
</dbReference>
<feature type="transmembrane region" description="Helical" evidence="1">
    <location>
        <begin position="39"/>
        <end position="63"/>
    </location>
</feature>
<protein>
    <submittedName>
        <fullName evidence="3">DUF2892 domain-containing protein</fullName>
    </submittedName>
</protein>
<keyword evidence="1" id="KW-0812">Transmembrane</keyword>
<gene>
    <name evidence="3" type="ORF">L4923_12020</name>
</gene>
<evidence type="ECO:0000256" key="1">
    <source>
        <dbReference type="SAM" id="Phobius"/>
    </source>
</evidence>
<keyword evidence="1" id="KW-0472">Membrane</keyword>
<evidence type="ECO:0000313" key="3">
    <source>
        <dbReference type="EMBL" id="MCG7505739.1"/>
    </source>
</evidence>
<dbReference type="Pfam" id="PF11127">
    <property type="entry name" value="YgaP-like_TM"/>
    <property type="match status" value="1"/>
</dbReference>
<name>A0ABS9QGJ3_9HYPH</name>
<evidence type="ECO:0000313" key="4">
    <source>
        <dbReference type="Proteomes" id="UP001201701"/>
    </source>
</evidence>
<reference evidence="3 4" key="1">
    <citation type="submission" date="2022-02" db="EMBL/GenBank/DDBJ databases">
        <title>Draft genome sequence of Mezorhizobium retamae strain IRAMC:0171 isolated from Retama raetam nodules.</title>
        <authorList>
            <person name="Bengaied R."/>
            <person name="Sbissi I."/>
            <person name="Huber K."/>
            <person name="Ghodbane F."/>
            <person name="Nouioui I."/>
            <person name="Tarhouni M."/>
            <person name="Gtari M."/>
        </authorList>
    </citation>
    <scope>NUCLEOTIDE SEQUENCE [LARGE SCALE GENOMIC DNA]</scope>
    <source>
        <strain evidence="3 4">IRAMC:0171</strain>
    </source>
</reference>
<sequence length="67" mass="6994">MALYRKNIGSLHQVVRIVIGTMAAIAALTWLAAPVSYLGLLAGVGFALSGLFGFCPMCAVTGLGRQR</sequence>
<proteinExistence type="predicted"/>
<feature type="transmembrane region" description="Helical" evidence="1">
    <location>
        <begin position="14"/>
        <end position="33"/>
    </location>
</feature>
<evidence type="ECO:0000259" key="2">
    <source>
        <dbReference type="Pfam" id="PF11127"/>
    </source>
</evidence>
<comment type="caution">
    <text evidence="3">The sequence shown here is derived from an EMBL/GenBank/DDBJ whole genome shotgun (WGS) entry which is preliminary data.</text>
</comment>
<organism evidence="3 4">
    <name type="scientific">Mesorhizobium retamae</name>
    <dbReference type="NCBI Taxonomy" id="2912854"/>
    <lineage>
        <taxon>Bacteria</taxon>
        <taxon>Pseudomonadati</taxon>
        <taxon>Pseudomonadota</taxon>
        <taxon>Alphaproteobacteria</taxon>
        <taxon>Hyphomicrobiales</taxon>
        <taxon>Phyllobacteriaceae</taxon>
        <taxon>Mesorhizobium</taxon>
    </lineage>
</organism>
<dbReference type="InterPro" id="IPR021309">
    <property type="entry name" value="YgaP-like_TM"/>
</dbReference>
<dbReference type="EMBL" id="JAKREW010000009">
    <property type="protein sequence ID" value="MCG7505739.1"/>
    <property type="molecule type" value="Genomic_DNA"/>
</dbReference>
<dbReference type="Proteomes" id="UP001201701">
    <property type="component" value="Unassembled WGS sequence"/>
</dbReference>